<dbReference type="EMBL" id="AWVF01000178">
    <property type="protein sequence ID" value="ERJ96180.1"/>
    <property type="molecule type" value="Genomic_DNA"/>
</dbReference>
<dbReference type="eggNOG" id="ENOG5031AIC">
    <property type="taxonomic scope" value="Bacteria"/>
</dbReference>
<keyword evidence="2" id="KW-1185">Reference proteome</keyword>
<dbReference type="PATRIC" id="fig|411473.3.peg.1185"/>
<protein>
    <submittedName>
        <fullName evidence="1">Uncharacterized protein</fullName>
    </submittedName>
</protein>
<dbReference type="AlphaFoldDB" id="U2KVS7"/>
<evidence type="ECO:0000313" key="2">
    <source>
        <dbReference type="Proteomes" id="UP000016662"/>
    </source>
</evidence>
<dbReference type="Proteomes" id="UP000016662">
    <property type="component" value="Unassembled WGS sequence"/>
</dbReference>
<organism evidence="1 2">
    <name type="scientific">Ruminococcus callidus ATCC 27760</name>
    <dbReference type="NCBI Taxonomy" id="411473"/>
    <lineage>
        <taxon>Bacteria</taxon>
        <taxon>Bacillati</taxon>
        <taxon>Bacillota</taxon>
        <taxon>Clostridia</taxon>
        <taxon>Eubacteriales</taxon>
        <taxon>Oscillospiraceae</taxon>
        <taxon>Ruminococcus</taxon>
    </lineage>
</organism>
<gene>
    <name evidence="1" type="ORF">RUMCAL_01467</name>
</gene>
<comment type="caution">
    <text evidence="1">The sequence shown here is derived from an EMBL/GenBank/DDBJ whole genome shotgun (WGS) entry which is preliminary data.</text>
</comment>
<reference evidence="1 2" key="1">
    <citation type="submission" date="2013-07" db="EMBL/GenBank/DDBJ databases">
        <authorList>
            <person name="Weinstock G."/>
            <person name="Sodergren E."/>
            <person name="Wylie T."/>
            <person name="Fulton L."/>
            <person name="Fulton R."/>
            <person name="Fronick C."/>
            <person name="O'Laughlin M."/>
            <person name="Godfrey J."/>
            <person name="Miner T."/>
            <person name="Herter B."/>
            <person name="Appelbaum E."/>
            <person name="Cordes M."/>
            <person name="Lek S."/>
            <person name="Wollam A."/>
            <person name="Pepin K.H."/>
            <person name="Palsikar V.B."/>
            <person name="Mitreva M."/>
            <person name="Wilson R.K."/>
        </authorList>
    </citation>
    <scope>NUCLEOTIDE SEQUENCE [LARGE SCALE GENOMIC DNA]</scope>
    <source>
        <strain evidence="1 2">ATCC 27760</strain>
    </source>
</reference>
<evidence type="ECO:0000313" key="1">
    <source>
        <dbReference type="EMBL" id="ERJ96180.1"/>
    </source>
</evidence>
<accession>U2KVS7</accession>
<proteinExistence type="predicted"/>
<sequence length="326" mass="37597">MTGGADLNIEIPMKILSDEKGYLDRQCPNENCLFEFKISMQDWEDKVSDEEVHCPLCGQIAPSDSWYTYEQLDAMQEIATNWARNYMLGEIDKMFGSLARSTRNNKYIKITYKRNRPVTFVNNPIGAKEEWNLDITCEKCGTRYSVIGSAYFCPCCGYNSASNVFDNSMNTITKMVQSLDEMKASLTEQFDMDTAETMCRSMLENSFGQVVSAFQKFAQCRFKELSGVEKRVNDFQMVDRGSKYFFDETGSSYETFLSSDEINRMKLYFQRRHIIEHNTGIVDQQYIDKSSDTDYSVGQRIVVKIDEALDLIKIIKKLSSWLLTLT</sequence>
<dbReference type="HOGENOM" id="CLU_879644_0_0_9"/>
<name>U2KVS7_9FIRM</name>
<dbReference type="STRING" id="411473.RUMCAL_01467"/>